<evidence type="ECO:0000313" key="2">
    <source>
        <dbReference type="EMBL" id="ESP03004.1"/>
    </source>
</evidence>
<dbReference type="GeneID" id="20248294"/>
<dbReference type="Proteomes" id="UP000030746">
    <property type="component" value="Unassembled WGS sequence"/>
</dbReference>
<evidence type="ECO:0008006" key="4">
    <source>
        <dbReference type="Google" id="ProtNLM"/>
    </source>
</evidence>
<evidence type="ECO:0000313" key="3">
    <source>
        <dbReference type="Proteomes" id="UP000030746"/>
    </source>
</evidence>
<keyword evidence="1" id="KW-0472">Membrane</keyword>
<dbReference type="KEGG" id="lgi:LOTGIDRAFT_230455"/>
<dbReference type="EMBL" id="KB200129">
    <property type="protein sequence ID" value="ESP03004.1"/>
    <property type="molecule type" value="Genomic_DNA"/>
</dbReference>
<organism evidence="2 3">
    <name type="scientific">Lottia gigantea</name>
    <name type="common">Giant owl limpet</name>
    <dbReference type="NCBI Taxonomy" id="225164"/>
    <lineage>
        <taxon>Eukaryota</taxon>
        <taxon>Metazoa</taxon>
        <taxon>Spiralia</taxon>
        <taxon>Lophotrochozoa</taxon>
        <taxon>Mollusca</taxon>
        <taxon>Gastropoda</taxon>
        <taxon>Patellogastropoda</taxon>
        <taxon>Lottioidea</taxon>
        <taxon>Lottiidae</taxon>
        <taxon>Lottia</taxon>
    </lineage>
</organism>
<dbReference type="AlphaFoldDB" id="V4AG32"/>
<name>V4AG32_LOTGI</name>
<protein>
    <recommendedName>
        <fullName evidence="4">C-type lectin domain-containing protein</fullName>
    </recommendedName>
</protein>
<dbReference type="RefSeq" id="XP_009046474.1">
    <property type="nucleotide sequence ID" value="XM_009048226.1"/>
</dbReference>
<dbReference type="CTD" id="20248294"/>
<dbReference type="HOGENOM" id="CLU_1205959_0_0_1"/>
<keyword evidence="1" id="KW-0812">Transmembrane</keyword>
<proteinExistence type="predicted"/>
<feature type="transmembrane region" description="Helical" evidence="1">
    <location>
        <begin position="128"/>
        <end position="151"/>
    </location>
</feature>
<accession>V4AG32</accession>
<gene>
    <name evidence="2" type="ORF">LOTGIDRAFT_230455</name>
</gene>
<evidence type="ECO:0000256" key="1">
    <source>
        <dbReference type="SAM" id="Phobius"/>
    </source>
</evidence>
<reference evidence="2 3" key="1">
    <citation type="journal article" date="2013" name="Nature">
        <title>Insights into bilaterian evolution from three spiralian genomes.</title>
        <authorList>
            <person name="Simakov O."/>
            <person name="Marletaz F."/>
            <person name="Cho S.J."/>
            <person name="Edsinger-Gonzales E."/>
            <person name="Havlak P."/>
            <person name="Hellsten U."/>
            <person name="Kuo D.H."/>
            <person name="Larsson T."/>
            <person name="Lv J."/>
            <person name="Arendt D."/>
            <person name="Savage R."/>
            <person name="Osoegawa K."/>
            <person name="de Jong P."/>
            <person name="Grimwood J."/>
            <person name="Chapman J.A."/>
            <person name="Shapiro H."/>
            <person name="Aerts A."/>
            <person name="Otillar R.P."/>
            <person name="Terry A.Y."/>
            <person name="Boore J.L."/>
            <person name="Grigoriev I.V."/>
            <person name="Lindberg D.R."/>
            <person name="Seaver E.C."/>
            <person name="Weisblat D.A."/>
            <person name="Putnam N.H."/>
            <person name="Rokhsar D.S."/>
        </authorList>
    </citation>
    <scope>NUCLEOTIDE SEQUENCE [LARGE SCALE GENOMIC DNA]</scope>
</reference>
<keyword evidence="3" id="KW-1185">Reference proteome</keyword>
<keyword evidence="1" id="KW-1133">Transmembrane helix</keyword>
<sequence length="230" mass="26289">MTGVCSSQEYLTENCLHILTENLSLKESKLRCQEQNGSHLTLDKVLSNEMFMNQLRIFVSETRQSIWIEKDENRKCRAFSWNGKVVTLEKIFVCTEKFHPACIFETDNRTCSKEPVAGINSKTKVKTILIASICGGVTVVIFIIIIICCYVKARNKNRSKCESQEATSFELKRYRVSEGFNTPVITDDEIKGSVTAGENEIPYYILENNFNLKRTNDWAEEQNSSLAEIM</sequence>